<feature type="transmembrane region" description="Helical" evidence="4">
    <location>
        <begin position="433"/>
        <end position="454"/>
    </location>
</feature>
<keyword evidence="6" id="KW-1185">Reference proteome</keyword>
<feature type="transmembrane region" description="Helical" evidence="4">
    <location>
        <begin position="488"/>
        <end position="507"/>
    </location>
</feature>
<evidence type="ECO:0000313" key="5">
    <source>
        <dbReference type="EMBL" id="MCD5315290.1"/>
    </source>
</evidence>
<accession>A0A9X1NJM6</accession>
<feature type="transmembrane region" description="Helical" evidence="4">
    <location>
        <begin position="543"/>
        <end position="565"/>
    </location>
</feature>
<gene>
    <name evidence="5" type="ORF">LR394_30745</name>
</gene>
<dbReference type="InterPro" id="IPR048254">
    <property type="entry name" value="CDP_ALCOHOL_P_TRANSF_CS"/>
</dbReference>
<dbReference type="InterPro" id="IPR000462">
    <property type="entry name" value="CDP-OH_P_trans"/>
</dbReference>
<protein>
    <submittedName>
        <fullName evidence="5">DUF5941 domain-containing protein</fullName>
    </submittedName>
</protein>
<organism evidence="5 6">
    <name type="scientific">Kineosporia babensis</name>
    <dbReference type="NCBI Taxonomy" id="499548"/>
    <lineage>
        <taxon>Bacteria</taxon>
        <taxon>Bacillati</taxon>
        <taxon>Actinomycetota</taxon>
        <taxon>Actinomycetes</taxon>
        <taxon>Kineosporiales</taxon>
        <taxon>Kineosporiaceae</taxon>
        <taxon>Kineosporia</taxon>
    </lineage>
</organism>
<evidence type="ECO:0000256" key="1">
    <source>
        <dbReference type="ARBA" id="ARBA00022679"/>
    </source>
</evidence>
<evidence type="ECO:0000256" key="4">
    <source>
        <dbReference type="SAM" id="Phobius"/>
    </source>
</evidence>
<name>A0A9X1NJM6_9ACTN</name>
<feature type="transmembrane region" description="Helical" evidence="4">
    <location>
        <begin position="513"/>
        <end position="531"/>
    </location>
</feature>
<dbReference type="GO" id="GO:0008654">
    <property type="term" value="P:phospholipid biosynthetic process"/>
    <property type="evidence" value="ECO:0007669"/>
    <property type="project" value="InterPro"/>
</dbReference>
<feature type="transmembrane region" description="Helical" evidence="4">
    <location>
        <begin position="577"/>
        <end position="598"/>
    </location>
</feature>
<evidence type="ECO:0000256" key="2">
    <source>
        <dbReference type="RuleBase" id="RU003750"/>
    </source>
</evidence>
<keyword evidence="4" id="KW-0812">Transmembrane</keyword>
<feature type="region of interest" description="Disordered" evidence="3">
    <location>
        <begin position="78"/>
        <end position="97"/>
    </location>
</feature>
<dbReference type="GO" id="GO:0016020">
    <property type="term" value="C:membrane"/>
    <property type="evidence" value="ECO:0007669"/>
    <property type="project" value="InterPro"/>
</dbReference>
<dbReference type="GO" id="GO:0016780">
    <property type="term" value="F:phosphotransferase activity, for other substituted phosphate groups"/>
    <property type="evidence" value="ECO:0007669"/>
    <property type="project" value="InterPro"/>
</dbReference>
<proteinExistence type="inferred from homology"/>
<keyword evidence="4" id="KW-1133">Transmembrane helix</keyword>
<evidence type="ECO:0000256" key="3">
    <source>
        <dbReference type="SAM" id="MobiDB-lite"/>
    </source>
</evidence>
<dbReference type="Gene3D" id="1.20.120.1760">
    <property type="match status" value="1"/>
</dbReference>
<dbReference type="Proteomes" id="UP001138997">
    <property type="component" value="Unassembled WGS sequence"/>
</dbReference>
<reference evidence="5" key="1">
    <citation type="submission" date="2021-11" db="EMBL/GenBank/DDBJ databases">
        <title>Streptomyces corallinus and Kineosporia corallina sp. nov., two new coral-derived marine actinobacteria.</title>
        <authorList>
            <person name="Buangrab K."/>
            <person name="Sutthacheep M."/>
            <person name="Yeemin T."/>
            <person name="Harunari E."/>
            <person name="Igarashi Y."/>
            <person name="Sripreechasak P."/>
            <person name="Kanchanasin P."/>
            <person name="Tanasupawat S."/>
            <person name="Phongsopitanun W."/>
        </authorList>
    </citation>
    <scope>NUCLEOTIDE SEQUENCE</scope>
    <source>
        <strain evidence="5">JCM 31032</strain>
    </source>
</reference>
<comment type="similarity">
    <text evidence="2">Belongs to the CDP-alcohol phosphatidyltransferase class-I family.</text>
</comment>
<keyword evidence="1 2" id="KW-0808">Transferase</keyword>
<dbReference type="RefSeq" id="WP_231448094.1">
    <property type="nucleotide sequence ID" value="NZ_JAJOMB010000021.1"/>
</dbReference>
<dbReference type="EMBL" id="JAJOMB010000021">
    <property type="protein sequence ID" value="MCD5315290.1"/>
    <property type="molecule type" value="Genomic_DNA"/>
</dbReference>
<comment type="caution">
    <text evidence="5">The sequence shown here is derived from an EMBL/GenBank/DDBJ whole genome shotgun (WGS) entry which is preliminary data.</text>
</comment>
<keyword evidence="4" id="KW-0472">Membrane</keyword>
<evidence type="ECO:0000313" key="6">
    <source>
        <dbReference type="Proteomes" id="UP001138997"/>
    </source>
</evidence>
<dbReference type="InterPro" id="IPR043130">
    <property type="entry name" value="CDP-OH_PTrfase_TM_dom"/>
</dbReference>
<dbReference type="AlphaFoldDB" id="A0A9X1NJM6"/>
<sequence length="602" mass="62754">MRDREPAAARTGAAGLEVAGTLISESGLDVVFLDLHGEAAPRPEALRVVLAEQGIVVADEHIVTVSSLGGTSALARAVAGQPDPGQPAPVEDGSHGIGSNSVPRRALALIPVDLVTNGTVLGAVLDDPRLRTAALAGPDDTFLEVLRIDAADRPAAAGVVHELDPGAPESLLLELVRRLPAAGVTVKPVPIGGYVWARPSGPGESATAELALIELPERRVRLREAARGGDGFFSTFVLRKLSWRLTGVAERLGLTPNQVTAISFVIGLAAAALIATGDRLPAVIGAVLLQLCVVIDCVDGELARYRRRFSRFGAWLDASTDRIKEFAVIFGLAVAGAQAGLDLWPLAALAIGVQTFRSLADLSWSLRRQQLDPPVVPVPQWQASATRVRIPQGYVSATDTHGVGGWLKRIGHFPIAERFLVISLGAALLTPRVTLIVLCAGGLAAGVYLLAALASRGRSLAGDQTPKIVADTGPWFGAGLLRLRGRSAVIAAPLVAVAEIAAVYLLATMVQAQHGAAVMLVAVIAVAHYLQAYGVREGAGEEFLLIGADLRLAAFVLLIVLPGLLMPVDVENWVTGGLWALTAVVAVTSAGASLKSWIGVTR</sequence>
<dbReference type="PROSITE" id="PS00379">
    <property type="entry name" value="CDP_ALCOHOL_P_TRANSF"/>
    <property type="match status" value="1"/>
</dbReference>
<dbReference type="Pfam" id="PF01066">
    <property type="entry name" value="CDP-OH_P_transf"/>
    <property type="match status" value="1"/>
</dbReference>